<evidence type="ECO:0000313" key="6">
    <source>
        <dbReference type="EMBL" id="SFU19992.1"/>
    </source>
</evidence>
<sequence length="446" mass="49798">MTVLNWRSILRCAVYLLLLFSRTTPAHPQEILTIQPTEDLTPLINPGKGWISYDDPSRKTAEELSLTSVGYTRFAWSQIQPDGVGRFDWSKVDAFIDAWTAKGKKVAFGVMAGNTHFGGDGYVTPKWVFDAGVPEHIFTINSKSDAMTGSPGVKREPRDYDDLIFMKFLEQLVQAMASRYDGDPRIEFIDVRSFGNWGESFDKSHLLLHLKYFKKTRLAQSSQNALWSEWIASRGVAVRRDGIGGSHGEELRPAFGLAPAIMEFWGNIPYLEQRGWWDDGRLIPESIEIGKPTYIQFPPGPSDILVKYKKLIEDATNRIGFHFVLKEASYQGSVSRSKSLPMKFIWENDGVSKIFMPCVTAVALLNDSGEVVRVSTVNGSAPTSWVPGKSIEESSIANFSGVQSGKYKIAVGLLARETDKIPSYKIAIVLPKIGNWYVLGNINVTQ</sequence>
<keyword evidence="3" id="KW-0732">Signal</keyword>
<dbReference type="InterPro" id="IPR032267">
    <property type="entry name" value="DUF4832"/>
</dbReference>
<evidence type="ECO:0000256" key="1">
    <source>
        <dbReference type="ARBA" id="ARBA00022801"/>
    </source>
</evidence>
<dbReference type="Pfam" id="PF02449">
    <property type="entry name" value="Glyco_hydro_42"/>
    <property type="match status" value="1"/>
</dbReference>
<dbReference type="Pfam" id="PF16116">
    <property type="entry name" value="DUF4832"/>
    <property type="match status" value="1"/>
</dbReference>
<proteinExistence type="predicted"/>
<keyword evidence="1" id="KW-0378">Hydrolase</keyword>
<dbReference type="Proteomes" id="UP000198844">
    <property type="component" value="Unassembled WGS sequence"/>
</dbReference>
<dbReference type="AlphaFoldDB" id="A0A1I7E7W5"/>
<evidence type="ECO:0000259" key="4">
    <source>
        <dbReference type="Pfam" id="PF02449"/>
    </source>
</evidence>
<dbReference type="Gene3D" id="3.20.20.80">
    <property type="entry name" value="Glycosidases"/>
    <property type="match status" value="1"/>
</dbReference>
<dbReference type="InterPro" id="IPR013529">
    <property type="entry name" value="Glyco_hydro_42_N"/>
</dbReference>
<evidence type="ECO:0000259" key="5">
    <source>
        <dbReference type="Pfam" id="PF16116"/>
    </source>
</evidence>
<feature type="domain" description="DUF4832" evidence="5">
    <location>
        <begin position="309"/>
        <end position="427"/>
    </location>
</feature>
<organism evidence="6 7">
    <name type="scientific">Paraburkholderia aspalathi</name>
    <dbReference type="NCBI Taxonomy" id="1324617"/>
    <lineage>
        <taxon>Bacteria</taxon>
        <taxon>Pseudomonadati</taxon>
        <taxon>Pseudomonadota</taxon>
        <taxon>Betaproteobacteria</taxon>
        <taxon>Burkholderiales</taxon>
        <taxon>Burkholderiaceae</taxon>
        <taxon>Paraburkholderia</taxon>
    </lineage>
</organism>
<dbReference type="EMBL" id="FPBH01000014">
    <property type="protein sequence ID" value="SFU19992.1"/>
    <property type="molecule type" value="Genomic_DNA"/>
</dbReference>
<evidence type="ECO:0000256" key="2">
    <source>
        <dbReference type="ARBA" id="ARBA00023295"/>
    </source>
</evidence>
<dbReference type="GO" id="GO:0009341">
    <property type="term" value="C:beta-galactosidase complex"/>
    <property type="evidence" value="ECO:0007669"/>
    <property type="project" value="InterPro"/>
</dbReference>
<dbReference type="SUPFAM" id="SSF51445">
    <property type="entry name" value="(Trans)glycosidases"/>
    <property type="match status" value="1"/>
</dbReference>
<feature type="signal peptide" evidence="3">
    <location>
        <begin position="1"/>
        <end position="28"/>
    </location>
</feature>
<feature type="chain" id="PRO_5011659648" evidence="3">
    <location>
        <begin position="29"/>
        <end position="446"/>
    </location>
</feature>
<feature type="domain" description="Glycoside hydrolase family 42 N-terminal" evidence="4">
    <location>
        <begin position="62"/>
        <end position="192"/>
    </location>
</feature>
<evidence type="ECO:0000256" key="3">
    <source>
        <dbReference type="SAM" id="SignalP"/>
    </source>
</evidence>
<protein>
    <submittedName>
        <fullName evidence="6">Beta-galactosidase</fullName>
    </submittedName>
</protein>
<dbReference type="GO" id="GO:0004565">
    <property type="term" value="F:beta-galactosidase activity"/>
    <property type="evidence" value="ECO:0007669"/>
    <property type="project" value="InterPro"/>
</dbReference>
<name>A0A1I7E7W5_9BURK</name>
<reference evidence="6 7" key="1">
    <citation type="submission" date="2016-10" db="EMBL/GenBank/DDBJ databases">
        <authorList>
            <person name="de Groot N.N."/>
        </authorList>
    </citation>
    <scope>NUCLEOTIDE SEQUENCE [LARGE SCALE GENOMIC DNA]</scope>
    <source>
        <strain evidence="6 7">LMG 27731</strain>
    </source>
</reference>
<dbReference type="OrthoDB" id="9800974at2"/>
<dbReference type="GO" id="GO:0005975">
    <property type="term" value="P:carbohydrate metabolic process"/>
    <property type="evidence" value="ECO:0007669"/>
    <property type="project" value="InterPro"/>
</dbReference>
<dbReference type="InterPro" id="IPR017853">
    <property type="entry name" value="GH"/>
</dbReference>
<dbReference type="RefSeq" id="WP_093637730.1">
    <property type="nucleotide sequence ID" value="NZ_FPBH01000014.1"/>
</dbReference>
<gene>
    <name evidence="6" type="ORF">SAMN05192563_1014184</name>
</gene>
<evidence type="ECO:0000313" key="7">
    <source>
        <dbReference type="Proteomes" id="UP000198844"/>
    </source>
</evidence>
<accession>A0A1I7E7W5</accession>
<keyword evidence="2" id="KW-0326">Glycosidase</keyword>